<feature type="compositionally biased region" description="Basic residues" evidence="1">
    <location>
        <begin position="200"/>
        <end position="214"/>
    </location>
</feature>
<gene>
    <name evidence="3" type="ORF">DFQ27_005478</name>
</gene>
<dbReference type="OrthoDB" id="1861185at2759"/>
<dbReference type="GO" id="GO:0005657">
    <property type="term" value="C:replication fork"/>
    <property type="evidence" value="ECO:0007669"/>
    <property type="project" value="TreeGrafter"/>
</dbReference>
<evidence type="ECO:0000256" key="1">
    <source>
        <dbReference type="SAM" id="MobiDB-lite"/>
    </source>
</evidence>
<evidence type="ECO:0000313" key="3">
    <source>
        <dbReference type="EMBL" id="KAG0256829.1"/>
    </source>
</evidence>
<dbReference type="GO" id="GO:0033065">
    <property type="term" value="C:Rad51C-XRCC3 complex"/>
    <property type="evidence" value="ECO:0007669"/>
    <property type="project" value="TreeGrafter"/>
</dbReference>
<feature type="region of interest" description="Disordered" evidence="1">
    <location>
        <begin position="55"/>
        <end position="89"/>
    </location>
</feature>
<dbReference type="GO" id="GO:0000722">
    <property type="term" value="P:telomere maintenance via recombination"/>
    <property type="evidence" value="ECO:0007669"/>
    <property type="project" value="TreeGrafter"/>
</dbReference>
<feature type="domain" description="RecA family profile 1" evidence="2">
    <location>
        <begin position="1"/>
        <end position="171"/>
    </location>
</feature>
<dbReference type="InterPro" id="IPR020588">
    <property type="entry name" value="RecA_ATP-bd"/>
</dbReference>
<reference evidence="3" key="1">
    <citation type="journal article" date="2020" name="Fungal Divers.">
        <title>Resolving the Mortierellaceae phylogeny through synthesis of multi-gene phylogenetics and phylogenomics.</title>
        <authorList>
            <person name="Vandepol N."/>
            <person name="Liber J."/>
            <person name="Desiro A."/>
            <person name="Na H."/>
            <person name="Kennedy M."/>
            <person name="Barry K."/>
            <person name="Grigoriev I.V."/>
            <person name="Miller A.N."/>
            <person name="O'Donnell K."/>
            <person name="Stajich J.E."/>
            <person name="Bonito G."/>
        </authorList>
    </citation>
    <scope>NUCLEOTIDE SEQUENCE</scope>
    <source>
        <strain evidence="3">BC1065</strain>
    </source>
</reference>
<organism evidence="3 4">
    <name type="scientific">Actinomortierella ambigua</name>
    <dbReference type="NCBI Taxonomy" id="1343610"/>
    <lineage>
        <taxon>Eukaryota</taxon>
        <taxon>Fungi</taxon>
        <taxon>Fungi incertae sedis</taxon>
        <taxon>Mucoromycota</taxon>
        <taxon>Mortierellomycotina</taxon>
        <taxon>Mortierellomycetes</taxon>
        <taxon>Mortierellales</taxon>
        <taxon>Mortierellaceae</taxon>
        <taxon>Actinomortierella</taxon>
    </lineage>
</organism>
<protein>
    <recommendedName>
        <fullName evidence="2">RecA family profile 1 domain-containing protein</fullName>
    </recommendedName>
</protein>
<dbReference type="GO" id="GO:0000400">
    <property type="term" value="F:four-way junction DNA binding"/>
    <property type="evidence" value="ECO:0007669"/>
    <property type="project" value="TreeGrafter"/>
</dbReference>
<dbReference type="PROSITE" id="PS50162">
    <property type="entry name" value="RECA_2"/>
    <property type="match status" value="1"/>
</dbReference>
<evidence type="ECO:0000313" key="4">
    <source>
        <dbReference type="Proteomes" id="UP000807716"/>
    </source>
</evidence>
<dbReference type="EMBL" id="JAAAJB010000390">
    <property type="protein sequence ID" value="KAG0256829.1"/>
    <property type="molecule type" value="Genomic_DNA"/>
</dbReference>
<dbReference type="InterPro" id="IPR027417">
    <property type="entry name" value="P-loop_NTPase"/>
</dbReference>
<dbReference type="GO" id="GO:0005524">
    <property type="term" value="F:ATP binding"/>
    <property type="evidence" value="ECO:0007669"/>
    <property type="project" value="InterPro"/>
</dbReference>
<name>A0A9P6U2V7_9FUNG</name>
<sequence>MIPSFLAKYKDAGTDLTAESIRDNIYFDAMADQETQLHVFNYQLPILIKETHALAETQEEEEGPTQPTQVSSASMGDANEGELSSYPRGGVRKKPIRLIIVDSITNNFRSELNMRPASEDGMGSLAGQVEGGESSMKASLLQRSADLCETGIRLRTLADQFNLAVVCVNQVSDIFDAEATTTPTGHPTAPLIAESSSSNNHHHHHNNKSQLARHRWSHAMRKLKPALGLIWENTINTRILLERTQPSFLSSSAASALAQLQFPQPPPSADSPPEVHQAFAHQCQLIQEQRERIMARQEPIRVMSVLFSPWTSTESAWCRYSIQQEGVVGVED</sequence>
<feature type="region of interest" description="Disordered" evidence="1">
    <location>
        <begin position="179"/>
        <end position="214"/>
    </location>
</feature>
<dbReference type="GO" id="GO:0090656">
    <property type="term" value="P:t-circle formation"/>
    <property type="evidence" value="ECO:0007669"/>
    <property type="project" value="TreeGrafter"/>
</dbReference>
<dbReference type="Gene3D" id="3.40.50.300">
    <property type="entry name" value="P-loop containing nucleotide triphosphate hydrolases"/>
    <property type="match status" value="1"/>
</dbReference>
<feature type="compositionally biased region" description="Low complexity" evidence="1">
    <location>
        <begin position="179"/>
        <end position="199"/>
    </location>
</feature>
<dbReference type="GO" id="GO:0071140">
    <property type="term" value="P:resolution of mitotic recombination intermediates"/>
    <property type="evidence" value="ECO:0007669"/>
    <property type="project" value="TreeGrafter"/>
</dbReference>
<dbReference type="GO" id="GO:0140664">
    <property type="term" value="F:ATP-dependent DNA damage sensor activity"/>
    <property type="evidence" value="ECO:0007669"/>
    <property type="project" value="InterPro"/>
</dbReference>
<evidence type="ECO:0000259" key="2">
    <source>
        <dbReference type="PROSITE" id="PS50162"/>
    </source>
</evidence>
<comment type="caution">
    <text evidence="3">The sequence shown here is derived from an EMBL/GenBank/DDBJ whole genome shotgun (WGS) entry which is preliminary data.</text>
</comment>
<dbReference type="PANTHER" id="PTHR46487:SF1">
    <property type="entry name" value="DNA REPAIR PROTEIN XRCC3"/>
    <property type="match status" value="1"/>
</dbReference>
<keyword evidence="4" id="KW-1185">Reference proteome</keyword>
<proteinExistence type="predicted"/>
<dbReference type="Proteomes" id="UP000807716">
    <property type="component" value="Unassembled WGS sequence"/>
</dbReference>
<accession>A0A9P6U2V7</accession>
<dbReference type="GO" id="GO:0045003">
    <property type="term" value="P:double-strand break repair via synthesis-dependent strand annealing"/>
    <property type="evidence" value="ECO:0007669"/>
    <property type="project" value="TreeGrafter"/>
</dbReference>
<dbReference type="GO" id="GO:0061982">
    <property type="term" value="P:meiosis I cell cycle process"/>
    <property type="evidence" value="ECO:0007669"/>
    <property type="project" value="UniProtKB-ARBA"/>
</dbReference>
<dbReference type="SUPFAM" id="SSF52540">
    <property type="entry name" value="P-loop containing nucleoside triphosphate hydrolases"/>
    <property type="match status" value="1"/>
</dbReference>
<dbReference type="PANTHER" id="PTHR46487">
    <property type="entry name" value="DNA REPAIR PROTEIN XRCC3"/>
    <property type="match status" value="1"/>
</dbReference>
<dbReference type="AlphaFoldDB" id="A0A9P6U2V7"/>